<dbReference type="InterPro" id="IPR015915">
    <property type="entry name" value="Kelch-typ_b-propeller"/>
</dbReference>
<dbReference type="AlphaFoldDB" id="A0A553NR71"/>
<evidence type="ECO:0000313" key="4">
    <source>
        <dbReference type="EMBL" id="TRY67926.1"/>
    </source>
</evidence>
<gene>
    <name evidence="4" type="ORF">TCAL_09240</name>
</gene>
<name>A0A553NR71_TIGCA</name>
<evidence type="ECO:0000313" key="5">
    <source>
        <dbReference type="Proteomes" id="UP000318571"/>
    </source>
</evidence>
<comment type="caution">
    <text evidence="4">The sequence shown here is derived from an EMBL/GenBank/DDBJ whole genome shotgun (WGS) entry which is preliminary data.</text>
</comment>
<dbReference type="Gene3D" id="2.120.10.80">
    <property type="entry name" value="Kelch-type beta propeller"/>
    <property type="match status" value="2"/>
</dbReference>
<evidence type="ECO:0000256" key="2">
    <source>
        <dbReference type="ARBA" id="ARBA00022737"/>
    </source>
</evidence>
<organism evidence="4 5">
    <name type="scientific">Tigriopus californicus</name>
    <name type="common">Marine copepod</name>
    <dbReference type="NCBI Taxonomy" id="6832"/>
    <lineage>
        <taxon>Eukaryota</taxon>
        <taxon>Metazoa</taxon>
        <taxon>Ecdysozoa</taxon>
        <taxon>Arthropoda</taxon>
        <taxon>Crustacea</taxon>
        <taxon>Multicrustacea</taxon>
        <taxon>Hexanauplia</taxon>
        <taxon>Copepoda</taxon>
        <taxon>Harpacticoida</taxon>
        <taxon>Harpacticidae</taxon>
        <taxon>Tigriopus</taxon>
    </lineage>
</organism>
<accession>A0A553NR71</accession>
<dbReference type="InterPro" id="IPR006652">
    <property type="entry name" value="Kelch_1"/>
</dbReference>
<reference evidence="4 5" key="1">
    <citation type="journal article" date="2018" name="Nat. Ecol. Evol.">
        <title>Genomic signatures of mitonuclear coevolution across populations of Tigriopus californicus.</title>
        <authorList>
            <person name="Barreto F.S."/>
            <person name="Watson E.T."/>
            <person name="Lima T.G."/>
            <person name="Willett C.S."/>
            <person name="Edmands S."/>
            <person name="Li W."/>
            <person name="Burton R.S."/>
        </authorList>
    </citation>
    <scope>NUCLEOTIDE SEQUENCE [LARGE SCALE GENOMIC DNA]</scope>
    <source>
        <strain evidence="4 5">San Diego</strain>
    </source>
</reference>
<dbReference type="PANTHER" id="PTHR45632">
    <property type="entry name" value="LD33804P"/>
    <property type="match status" value="1"/>
</dbReference>
<feature type="chain" id="PRO_5021985048" evidence="3">
    <location>
        <begin position="17"/>
        <end position="335"/>
    </location>
</feature>
<keyword evidence="2" id="KW-0677">Repeat</keyword>
<dbReference type="SMART" id="SM00612">
    <property type="entry name" value="Kelch"/>
    <property type="match status" value="2"/>
</dbReference>
<dbReference type="Proteomes" id="UP000318571">
    <property type="component" value="Chromosome 4"/>
</dbReference>
<sequence length="335" mass="36647">MLKLLILSVLGLEISALVCDPGWVQSFDRCDPGLAFLVGGSHFALDKRLGFSNTSEIFALSKTLADYPRLIDAPIMTWKDDHVLVCGGRNQGEDDPVLNECWDYWPCSNEWKVSSTPPLLTTRVGASFVTVSIQGKRYLWVLGGSESDESQSLVTTELLDFSTNQWLPGPNLAYGRFSSCALDLGEGSVMMVGGFPTYTNTEMIHLEDGSYLSQNESLNEFRWGHGCANLPDGRQLALGGLDENFLSKLSTEIYDGTKWLMGPSLPSSRSGMTVLNLDGRPTLFGGVQLSVIWHTEVLALDLDQGEWVELPEKLLEAHTSGAGTLVPNSIFDSCP</sequence>
<dbReference type="EMBL" id="VCGU01000011">
    <property type="protein sequence ID" value="TRY67926.1"/>
    <property type="molecule type" value="Genomic_DNA"/>
</dbReference>
<evidence type="ECO:0000256" key="3">
    <source>
        <dbReference type="SAM" id="SignalP"/>
    </source>
</evidence>
<keyword evidence="1" id="KW-0880">Kelch repeat</keyword>
<feature type="signal peptide" evidence="3">
    <location>
        <begin position="1"/>
        <end position="16"/>
    </location>
</feature>
<dbReference type="SUPFAM" id="SSF117281">
    <property type="entry name" value="Kelch motif"/>
    <property type="match status" value="1"/>
</dbReference>
<proteinExistence type="predicted"/>
<keyword evidence="5" id="KW-1185">Reference proteome</keyword>
<keyword evidence="3" id="KW-0732">Signal</keyword>
<dbReference type="PANTHER" id="PTHR45632:SF3">
    <property type="entry name" value="KELCH-LIKE PROTEIN 32"/>
    <property type="match status" value="1"/>
</dbReference>
<protein>
    <submittedName>
        <fullName evidence="4">Uncharacterized protein</fullName>
    </submittedName>
</protein>
<evidence type="ECO:0000256" key="1">
    <source>
        <dbReference type="ARBA" id="ARBA00022441"/>
    </source>
</evidence>